<feature type="domain" description="Phospholipase D N-terminal" evidence="3">
    <location>
        <begin position="47"/>
        <end position="145"/>
    </location>
</feature>
<dbReference type="CDD" id="cd07389">
    <property type="entry name" value="MPP_PhoD"/>
    <property type="match status" value="1"/>
</dbReference>
<evidence type="ECO:0000256" key="1">
    <source>
        <dbReference type="SAM" id="SignalP"/>
    </source>
</evidence>
<keyword evidence="5" id="KW-1185">Reference proteome</keyword>
<name>A0A066U7L6_9PSEU</name>
<dbReference type="InterPro" id="IPR006311">
    <property type="entry name" value="TAT_signal"/>
</dbReference>
<evidence type="ECO:0000313" key="5">
    <source>
        <dbReference type="Proteomes" id="UP000027345"/>
    </source>
</evidence>
<dbReference type="AlphaFoldDB" id="A0A066U7L6"/>
<organism evidence="4 5">
    <name type="scientific">Amycolatopsis rifamycinica</name>
    <dbReference type="NCBI Taxonomy" id="287986"/>
    <lineage>
        <taxon>Bacteria</taxon>
        <taxon>Bacillati</taxon>
        <taxon>Actinomycetota</taxon>
        <taxon>Actinomycetes</taxon>
        <taxon>Pseudonocardiales</taxon>
        <taxon>Pseudonocardiaceae</taxon>
        <taxon>Amycolatopsis</taxon>
    </lineage>
</organism>
<dbReference type="STRING" id="287986.DV20_21430"/>
<reference evidence="4 5" key="1">
    <citation type="submission" date="2014-05" db="EMBL/GenBank/DDBJ databases">
        <title>Draft genome sequence of Amycolatopsis rifamycinica DSM 46095.</title>
        <authorList>
            <person name="Lal R."/>
            <person name="Saxena A."/>
            <person name="Kumari R."/>
            <person name="Mukherjee U."/>
            <person name="Singh P."/>
            <person name="Sangwan N."/>
            <person name="Mahato N.K."/>
        </authorList>
    </citation>
    <scope>NUCLEOTIDE SEQUENCE [LARGE SCALE GENOMIC DNA]</scope>
    <source>
        <strain evidence="4 5">DSM 46095</strain>
    </source>
</reference>
<feature type="domain" description="PhoD-like phosphatase metallophosphatase" evidence="2">
    <location>
        <begin position="160"/>
        <end position="489"/>
    </location>
</feature>
<dbReference type="InterPro" id="IPR029052">
    <property type="entry name" value="Metallo-depent_PP-like"/>
</dbReference>
<dbReference type="InterPro" id="IPR018946">
    <property type="entry name" value="PhoD-like_MPP"/>
</dbReference>
<dbReference type="InterPro" id="IPR052900">
    <property type="entry name" value="Phospholipid_Metab_Enz"/>
</dbReference>
<proteinExistence type="predicted"/>
<gene>
    <name evidence="4" type="ORF">DV20_21430</name>
</gene>
<dbReference type="InterPro" id="IPR032093">
    <property type="entry name" value="PhoD_N"/>
</dbReference>
<protein>
    <submittedName>
        <fullName evidence="4">Phosphodiesterase</fullName>
    </submittedName>
</protein>
<keyword evidence="1" id="KW-0732">Signal</keyword>
<dbReference type="InterPro" id="IPR038607">
    <property type="entry name" value="PhoD-like_sf"/>
</dbReference>
<feature type="chain" id="PRO_5038469499" evidence="1">
    <location>
        <begin position="25"/>
        <end position="523"/>
    </location>
</feature>
<evidence type="ECO:0000259" key="2">
    <source>
        <dbReference type="Pfam" id="PF09423"/>
    </source>
</evidence>
<dbReference type="SUPFAM" id="SSF56300">
    <property type="entry name" value="Metallo-dependent phosphatases"/>
    <property type="match status" value="1"/>
</dbReference>
<dbReference type="Pfam" id="PF16655">
    <property type="entry name" value="PhoD_N"/>
    <property type="match status" value="1"/>
</dbReference>
<accession>A0A066U7L6</accession>
<dbReference type="Gene3D" id="2.60.40.380">
    <property type="entry name" value="Purple acid phosphatase-like, N-terminal"/>
    <property type="match status" value="1"/>
</dbReference>
<evidence type="ECO:0000259" key="3">
    <source>
        <dbReference type="Pfam" id="PF16655"/>
    </source>
</evidence>
<sequence>MGQVNRRKVLLGGLAAVTATAASAALPSWANARTTAAAPAVRDPFQLGIASGDPLPDSVVLWTRLAPAPLSPDGFGGMPDATYAVDWEIANDEAFSSVVQRGSVDAVRASGHSVHIEPVGLQPAREYFYRFKSSGYLSPVGRTRTAPAAGAAVNRLKYCFSSCQHWEEGYYHAYKGIVADDPDLVLFLGDYIYEKKSGRTAQERNPRSLAFTEDVTTLAQYRARHAQHKTDADLQAAHAIAPWIVVFDDHEVMNNWNGTTSPAPAARKAAGFQAFYENTPIRSTAKPNGASIQLYRQLMWGSLARFHLLDTRQYRSAQVPDPAGDAGPACTDMRSTSRSILGGTEEAWLLKQFESHPATWDFLGQQVFFATRDADGDKATCESNDSWQGYEASRNRIQQGWVDRKVANPVVLTGDVHRHWAADLRLDYFDHSDPVIGSELVTTSVTSNSDTAGAPSATWYANNPHVKYCKGERGYVRVTTTPSEMRADFMTTSDTSVYDPASVVIKNDRSYVVQAGKAGLQQV</sequence>
<dbReference type="RefSeq" id="WP_043782869.1">
    <property type="nucleotide sequence ID" value="NZ_JMQI01000045.1"/>
</dbReference>
<dbReference type="EMBL" id="JMQI01000045">
    <property type="protein sequence ID" value="KDN20173.1"/>
    <property type="molecule type" value="Genomic_DNA"/>
</dbReference>
<dbReference type="PANTHER" id="PTHR43606">
    <property type="entry name" value="PHOSPHATASE, PUTATIVE (AFU_ORTHOLOGUE AFUA_6G08710)-RELATED"/>
    <property type="match status" value="1"/>
</dbReference>
<dbReference type="PROSITE" id="PS51318">
    <property type="entry name" value="TAT"/>
    <property type="match status" value="1"/>
</dbReference>
<evidence type="ECO:0000313" key="4">
    <source>
        <dbReference type="EMBL" id="KDN20173.1"/>
    </source>
</evidence>
<comment type="caution">
    <text evidence="4">The sequence shown here is derived from an EMBL/GenBank/DDBJ whole genome shotgun (WGS) entry which is preliminary data.</text>
</comment>
<dbReference type="Pfam" id="PF09423">
    <property type="entry name" value="PhoD"/>
    <property type="match status" value="1"/>
</dbReference>
<feature type="signal peptide" evidence="1">
    <location>
        <begin position="1"/>
        <end position="24"/>
    </location>
</feature>
<dbReference type="eggNOG" id="COG3540">
    <property type="taxonomic scope" value="Bacteria"/>
</dbReference>
<dbReference type="OrthoDB" id="327733at2"/>
<dbReference type="PANTHER" id="PTHR43606:SF2">
    <property type="entry name" value="ALKALINE PHOSPHATASE FAMILY PROTEIN (AFU_ORTHOLOGUE AFUA_5G03860)"/>
    <property type="match status" value="1"/>
</dbReference>
<dbReference type="Proteomes" id="UP000027345">
    <property type="component" value="Unassembled WGS sequence"/>
</dbReference>
<dbReference type="Gene3D" id="3.60.21.70">
    <property type="entry name" value="PhoD-like phosphatase"/>
    <property type="match status" value="1"/>
</dbReference>